<dbReference type="Gene3D" id="3.40.50.720">
    <property type="entry name" value="NAD(P)-binding Rossmann-like Domain"/>
    <property type="match status" value="1"/>
</dbReference>
<evidence type="ECO:0000256" key="3">
    <source>
        <dbReference type="RuleBase" id="RU000363"/>
    </source>
</evidence>
<dbReference type="eggNOG" id="COG0300">
    <property type="taxonomic scope" value="Bacteria"/>
</dbReference>
<dbReference type="PANTHER" id="PTHR44169:SF6">
    <property type="entry name" value="NADPH-DEPENDENT 1-ACYLDIHYDROXYACETONE PHOSPHATE REDUCTASE"/>
    <property type="match status" value="1"/>
</dbReference>
<protein>
    <submittedName>
        <fullName evidence="4">Short-chain dehydrogenase</fullName>
    </submittedName>
</protein>
<dbReference type="SUPFAM" id="SSF51735">
    <property type="entry name" value="NAD(P)-binding Rossmann-fold domains"/>
    <property type="match status" value="1"/>
</dbReference>
<proteinExistence type="inferred from homology"/>
<gene>
    <name evidence="4" type="ORF">LOSG293_080580</name>
</gene>
<dbReference type="InterPro" id="IPR002347">
    <property type="entry name" value="SDR_fam"/>
</dbReference>
<reference evidence="4" key="1">
    <citation type="journal article" date="2014" name="Genome Announc.">
        <title>Draft Genome Sequence of Lactobacillus oryzae Strain SG293T.</title>
        <authorList>
            <person name="Tanizawa Y."/>
            <person name="Fujisawa T."/>
            <person name="Mochizuki T."/>
            <person name="Kaminuma E."/>
            <person name="Nakamura Y."/>
            <person name="Tohno M."/>
        </authorList>
    </citation>
    <scope>NUCLEOTIDE SEQUENCE [LARGE SCALE GENOMIC DNA]</scope>
    <source>
        <strain evidence="4">SG293</strain>
    </source>
</reference>
<dbReference type="GO" id="GO:0016491">
    <property type="term" value="F:oxidoreductase activity"/>
    <property type="evidence" value="ECO:0007669"/>
    <property type="project" value="UniProtKB-KW"/>
</dbReference>
<evidence type="ECO:0000313" key="4">
    <source>
        <dbReference type="EMBL" id="GAK47572.1"/>
    </source>
</evidence>
<dbReference type="NCBIfam" id="NF004826">
    <property type="entry name" value="PRK06182.1"/>
    <property type="match status" value="1"/>
</dbReference>
<keyword evidence="2" id="KW-0560">Oxidoreductase</keyword>
<organism evidence="4 5">
    <name type="scientific">Secundilactobacillus oryzae JCM 18671</name>
    <dbReference type="NCBI Taxonomy" id="1291743"/>
    <lineage>
        <taxon>Bacteria</taxon>
        <taxon>Bacillati</taxon>
        <taxon>Bacillota</taxon>
        <taxon>Bacilli</taxon>
        <taxon>Lactobacillales</taxon>
        <taxon>Lactobacillaceae</taxon>
        <taxon>Secundilactobacillus</taxon>
    </lineage>
</organism>
<comment type="similarity">
    <text evidence="1 3">Belongs to the short-chain dehydrogenases/reductases (SDR) family.</text>
</comment>
<dbReference type="PRINTS" id="PR00081">
    <property type="entry name" value="GDHRDH"/>
</dbReference>
<evidence type="ECO:0000256" key="2">
    <source>
        <dbReference type="ARBA" id="ARBA00023002"/>
    </source>
</evidence>
<comment type="caution">
    <text evidence="4">The sequence shown here is derived from an EMBL/GenBank/DDBJ whole genome shotgun (WGS) entry which is preliminary data.</text>
</comment>
<dbReference type="OrthoDB" id="9775296at2"/>
<evidence type="ECO:0000256" key="1">
    <source>
        <dbReference type="ARBA" id="ARBA00006484"/>
    </source>
</evidence>
<dbReference type="AlphaFoldDB" id="A0A081BHQ4"/>
<dbReference type="RefSeq" id="WP_034527022.1">
    <property type="nucleotide sequence ID" value="NZ_BBAZ01000035.1"/>
</dbReference>
<dbReference type="InterPro" id="IPR036291">
    <property type="entry name" value="NAD(P)-bd_dom_sf"/>
</dbReference>
<dbReference type="CDD" id="cd05374">
    <property type="entry name" value="17beta-HSD-like_SDR_c"/>
    <property type="match status" value="1"/>
</dbReference>
<name>A0A081BHQ4_9LACO</name>
<evidence type="ECO:0000313" key="5">
    <source>
        <dbReference type="Proteomes" id="UP000028700"/>
    </source>
</evidence>
<dbReference type="STRING" id="1291743.LOSG293_080580"/>
<dbReference type="EMBL" id="BBJM01000008">
    <property type="protein sequence ID" value="GAK47572.1"/>
    <property type="molecule type" value="Genomic_DNA"/>
</dbReference>
<accession>A0A081BHQ4</accession>
<dbReference type="PRINTS" id="PR00080">
    <property type="entry name" value="SDRFAMILY"/>
</dbReference>
<sequence>MKPVILITGASSGIGLKTALKLLERGAIVYGGARHVDNMKAIVEAGGHAIALDVTSDSESKAAVDQILAEQGRIDVLINNAGYGSYGAVEDVPIEEAKRQLDVNVLGIARLTKLVLPSMRFRKSGKIINISSMAGKVWTPFGAWYHATKFAVEGFSDALRLEVEPFGIKVVVIEPGAIESNWGDITIQNLQNTSGDGAYKEAVARQVANFQNMYHNSRFLTKADKIAEVITKASFSRHPRTRYLTGFGAKPSVVLAHLVPNRVFDKISRKFM</sequence>
<keyword evidence="5" id="KW-1185">Reference proteome</keyword>
<dbReference type="Pfam" id="PF00106">
    <property type="entry name" value="adh_short"/>
    <property type="match status" value="1"/>
</dbReference>
<dbReference type="Proteomes" id="UP000028700">
    <property type="component" value="Unassembled WGS sequence"/>
</dbReference>
<dbReference type="PANTHER" id="PTHR44169">
    <property type="entry name" value="NADPH-DEPENDENT 1-ACYLDIHYDROXYACETONE PHOSPHATE REDUCTASE"/>
    <property type="match status" value="1"/>
</dbReference>